<feature type="region of interest" description="Disordered" evidence="5">
    <location>
        <begin position="90"/>
        <end position="133"/>
    </location>
</feature>
<reference evidence="7 8" key="1">
    <citation type="journal article" date="2021" name="Hortic Res">
        <title>The domestication of Cucurbita argyrosperma as revealed by the genome of its wild relative.</title>
        <authorList>
            <person name="Barrera-Redondo J."/>
            <person name="Sanchez-de la Vega G."/>
            <person name="Aguirre-Liguori J.A."/>
            <person name="Castellanos-Morales G."/>
            <person name="Gutierrez-Guerrero Y.T."/>
            <person name="Aguirre-Dugua X."/>
            <person name="Aguirre-Planter E."/>
            <person name="Tenaillon M.I."/>
            <person name="Lira-Saade R."/>
            <person name="Eguiarte L.E."/>
        </authorList>
    </citation>
    <scope>NUCLEOTIDE SEQUENCE [LARGE SCALE GENOMIC DNA]</scope>
    <source>
        <strain evidence="7">JBR-2021</strain>
    </source>
</reference>
<gene>
    <name evidence="7" type="primary">FAS1</name>
    <name evidence="7" type="ORF">SDJN03_23801</name>
</gene>
<accession>A0AAV6MEQ1</accession>
<evidence type="ECO:0000259" key="6">
    <source>
        <dbReference type="Pfam" id="PF12253"/>
    </source>
</evidence>
<dbReference type="GO" id="GO:0006334">
    <property type="term" value="P:nucleosome assembly"/>
    <property type="evidence" value="ECO:0007669"/>
    <property type="project" value="TreeGrafter"/>
</dbReference>
<evidence type="ECO:0000256" key="5">
    <source>
        <dbReference type="SAM" id="MobiDB-lite"/>
    </source>
</evidence>
<feature type="domain" description="Chromatin assembly factor 1 subunit A dimerization" evidence="6">
    <location>
        <begin position="71"/>
        <end position="124"/>
    </location>
</feature>
<keyword evidence="2" id="KW-0227">DNA damage</keyword>
<evidence type="ECO:0000313" key="8">
    <source>
        <dbReference type="Proteomes" id="UP000685013"/>
    </source>
</evidence>
<sequence length="193" mass="22160">MERFLKKTKPSPSCHYPTTELTASVLVSKQSENMLEELKLSNGREFANDGELGEERLVDGWEEQIIDDSCGWFPHVKSVVGPRHPFRKDPNLDYDVDSDEEWEEEDLGESLSDCDKDDEENLEEEGCAKAEDDEDSEDGFFVLIDISQKMRAWNMTGWKLMMLMRSKAHLALSKIWRAKNFVVCLSNKSISTT</sequence>
<evidence type="ECO:0000256" key="1">
    <source>
        <dbReference type="ARBA" id="ARBA00004123"/>
    </source>
</evidence>
<dbReference type="PANTHER" id="PTHR15272">
    <property type="entry name" value="CHROMATIN ASSEMBLY FACTOR 1 SUBUNIT A CAF-1 SUBUNIT A"/>
    <property type="match status" value="1"/>
</dbReference>
<keyword evidence="8" id="KW-1185">Reference proteome</keyword>
<dbReference type="GO" id="GO:0006281">
    <property type="term" value="P:DNA repair"/>
    <property type="evidence" value="ECO:0007669"/>
    <property type="project" value="UniProtKB-KW"/>
</dbReference>
<dbReference type="InterPro" id="IPR022043">
    <property type="entry name" value="CAF1A_DD"/>
</dbReference>
<evidence type="ECO:0000256" key="3">
    <source>
        <dbReference type="ARBA" id="ARBA00023204"/>
    </source>
</evidence>
<evidence type="ECO:0000256" key="2">
    <source>
        <dbReference type="ARBA" id="ARBA00022763"/>
    </source>
</evidence>
<dbReference type="Pfam" id="PF12253">
    <property type="entry name" value="CAF1A_dimeriz"/>
    <property type="match status" value="1"/>
</dbReference>
<keyword evidence="4" id="KW-0539">Nucleus</keyword>
<dbReference type="Proteomes" id="UP000685013">
    <property type="component" value="Chromosome 15"/>
</dbReference>
<feature type="compositionally biased region" description="Acidic residues" evidence="5">
    <location>
        <begin position="115"/>
        <end position="133"/>
    </location>
</feature>
<dbReference type="EMBL" id="JAGKQH010000015">
    <property type="protein sequence ID" value="KAG6579353.1"/>
    <property type="molecule type" value="Genomic_DNA"/>
</dbReference>
<name>A0AAV6MEQ1_9ROSI</name>
<dbReference type="GO" id="GO:0033186">
    <property type="term" value="C:CAF-1 complex"/>
    <property type="evidence" value="ECO:0007669"/>
    <property type="project" value="TreeGrafter"/>
</dbReference>
<dbReference type="PANTHER" id="PTHR15272:SF0">
    <property type="entry name" value="CHROMATIN ASSEMBLY FACTOR 1 SUBUNIT A"/>
    <property type="match status" value="1"/>
</dbReference>
<dbReference type="AlphaFoldDB" id="A0AAV6MEQ1"/>
<comment type="subcellular location">
    <subcellularLocation>
        <location evidence="1">Nucleus</location>
    </subcellularLocation>
</comment>
<evidence type="ECO:0000313" key="7">
    <source>
        <dbReference type="EMBL" id="KAG6579353.1"/>
    </source>
</evidence>
<proteinExistence type="predicted"/>
<feature type="compositionally biased region" description="Acidic residues" evidence="5">
    <location>
        <begin position="92"/>
        <end position="108"/>
    </location>
</feature>
<evidence type="ECO:0000256" key="4">
    <source>
        <dbReference type="ARBA" id="ARBA00023242"/>
    </source>
</evidence>
<protein>
    <submittedName>
        <fullName evidence="7">Chromatin assembly factor 1 subunit FAS1</fullName>
    </submittedName>
</protein>
<organism evidence="7 8">
    <name type="scientific">Cucurbita argyrosperma subsp. sororia</name>
    <dbReference type="NCBI Taxonomy" id="37648"/>
    <lineage>
        <taxon>Eukaryota</taxon>
        <taxon>Viridiplantae</taxon>
        <taxon>Streptophyta</taxon>
        <taxon>Embryophyta</taxon>
        <taxon>Tracheophyta</taxon>
        <taxon>Spermatophyta</taxon>
        <taxon>Magnoliopsida</taxon>
        <taxon>eudicotyledons</taxon>
        <taxon>Gunneridae</taxon>
        <taxon>Pentapetalae</taxon>
        <taxon>rosids</taxon>
        <taxon>fabids</taxon>
        <taxon>Cucurbitales</taxon>
        <taxon>Cucurbitaceae</taxon>
        <taxon>Cucurbiteae</taxon>
        <taxon>Cucurbita</taxon>
    </lineage>
</organism>
<feature type="non-terminal residue" evidence="7">
    <location>
        <position position="1"/>
    </location>
</feature>
<keyword evidence="3" id="KW-0234">DNA repair</keyword>
<dbReference type="GO" id="GO:0005634">
    <property type="term" value="C:nucleus"/>
    <property type="evidence" value="ECO:0007669"/>
    <property type="project" value="UniProtKB-SubCell"/>
</dbReference>
<comment type="caution">
    <text evidence="7">The sequence shown here is derived from an EMBL/GenBank/DDBJ whole genome shotgun (WGS) entry which is preliminary data.</text>
</comment>